<evidence type="ECO:0000256" key="3">
    <source>
        <dbReference type="ARBA" id="ARBA00022833"/>
    </source>
</evidence>
<evidence type="ECO:0000313" key="4">
    <source>
        <dbReference type="EMBL" id="VVQ07053.1"/>
    </source>
</evidence>
<name>A0A5E6YXE7_PSEFL</name>
<organism evidence="4 5">
    <name type="scientific">Pseudomonas fluorescens</name>
    <dbReference type="NCBI Taxonomy" id="294"/>
    <lineage>
        <taxon>Bacteria</taxon>
        <taxon>Pseudomonadati</taxon>
        <taxon>Pseudomonadota</taxon>
        <taxon>Gammaproteobacteria</taxon>
        <taxon>Pseudomonadales</taxon>
        <taxon>Pseudomonadaceae</taxon>
        <taxon>Pseudomonas</taxon>
    </lineage>
</organism>
<keyword evidence="2" id="KW-0479">Metal-binding</keyword>
<comment type="cofactor">
    <cofactor evidence="1">
        <name>Zn(2+)</name>
        <dbReference type="ChEBI" id="CHEBI:29105"/>
    </cofactor>
</comment>
<dbReference type="Gene3D" id="3.30.980.10">
    <property type="entry name" value="Threonyl-trna Synthetase, Chain A, domain 2"/>
    <property type="match status" value="1"/>
</dbReference>
<dbReference type="InterPro" id="IPR018163">
    <property type="entry name" value="Thr/Ala-tRNA-synth_IIc_edit"/>
</dbReference>
<dbReference type="GO" id="GO:0002161">
    <property type="term" value="F:aminoacyl-tRNA deacylase activity"/>
    <property type="evidence" value="ECO:0007669"/>
    <property type="project" value="UniProtKB-ARBA"/>
</dbReference>
<evidence type="ECO:0000313" key="5">
    <source>
        <dbReference type="Proteomes" id="UP000412311"/>
    </source>
</evidence>
<dbReference type="GO" id="GO:0043039">
    <property type="term" value="P:tRNA aminoacylation"/>
    <property type="evidence" value="ECO:0007669"/>
    <property type="project" value="InterPro"/>
</dbReference>
<sequence>MSETLPLFHENPYLKQLDCRVDLLERDDMGLPFALLGQTVFYPQGGGQLGDRGVLSIPVTEAGFALPELEIVATKKRDDQIRHYLNINDEAFALLSAHAVGQKATASLDWSLRYHQMRIHSAMHLIHCMLEETLGRSIPHPVRSPLSDAGGENQYEFIEEFDENSLRQATAALNAFCSASHEIRTEADTSKGHGFRWWQCENWSIPCGGVHVRNTQEIGLVTSSMKIKKNTTRVNITLSAEAQALGE</sequence>
<dbReference type="InterPro" id="IPR051335">
    <property type="entry name" value="Alanyl-tRNA_Editing_Enzymes"/>
</dbReference>
<evidence type="ECO:0000256" key="2">
    <source>
        <dbReference type="ARBA" id="ARBA00022723"/>
    </source>
</evidence>
<gene>
    <name evidence="4" type="ORF">PS925_02950</name>
</gene>
<proteinExistence type="predicted"/>
<dbReference type="SMART" id="SM00863">
    <property type="entry name" value="tRNA_SAD"/>
    <property type="match status" value="1"/>
</dbReference>
<dbReference type="SUPFAM" id="SSF50447">
    <property type="entry name" value="Translation proteins"/>
    <property type="match status" value="1"/>
</dbReference>
<keyword evidence="3" id="KW-0862">Zinc</keyword>
<dbReference type="InterPro" id="IPR009000">
    <property type="entry name" value="Transl_B-barrel_sf"/>
</dbReference>
<dbReference type="GO" id="GO:0046872">
    <property type="term" value="F:metal ion binding"/>
    <property type="evidence" value="ECO:0007669"/>
    <property type="project" value="UniProtKB-KW"/>
</dbReference>
<dbReference type="EMBL" id="CABVJG010000008">
    <property type="protein sequence ID" value="VVQ07053.1"/>
    <property type="molecule type" value="Genomic_DNA"/>
</dbReference>
<dbReference type="RefSeq" id="WP_102899914.1">
    <property type="nucleotide sequence ID" value="NZ_CABVJG010000008.1"/>
</dbReference>
<reference evidence="4 5" key="1">
    <citation type="submission" date="2019-09" db="EMBL/GenBank/DDBJ databases">
        <authorList>
            <person name="Chandra G."/>
            <person name="Truman W A."/>
        </authorList>
    </citation>
    <scope>NUCLEOTIDE SEQUENCE [LARGE SCALE GENOMIC DNA]</scope>
    <source>
        <strain evidence="4">PS925</strain>
    </source>
</reference>
<dbReference type="GO" id="GO:0005524">
    <property type="term" value="F:ATP binding"/>
    <property type="evidence" value="ECO:0007669"/>
    <property type="project" value="InterPro"/>
</dbReference>
<dbReference type="Proteomes" id="UP000412311">
    <property type="component" value="Unassembled WGS sequence"/>
</dbReference>
<dbReference type="InterPro" id="IPR012947">
    <property type="entry name" value="tRNA_SAD"/>
</dbReference>
<dbReference type="Gene3D" id="2.40.30.130">
    <property type="match status" value="1"/>
</dbReference>
<dbReference type="PANTHER" id="PTHR43462:SF1">
    <property type="entry name" value="ALANYL-TRNA EDITING PROTEIN AARSD1"/>
    <property type="match status" value="1"/>
</dbReference>
<dbReference type="PANTHER" id="PTHR43462">
    <property type="entry name" value="ALANYL-TRNA EDITING PROTEIN"/>
    <property type="match status" value="1"/>
</dbReference>
<evidence type="ECO:0000256" key="1">
    <source>
        <dbReference type="ARBA" id="ARBA00001947"/>
    </source>
</evidence>
<accession>A0A5E6YXE7</accession>
<protein>
    <submittedName>
        <fullName evidence="4">Uncharacterized protein</fullName>
    </submittedName>
</protein>
<dbReference type="GO" id="GO:0004812">
    <property type="term" value="F:aminoacyl-tRNA ligase activity"/>
    <property type="evidence" value="ECO:0007669"/>
    <property type="project" value="InterPro"/>
</dbReference>
<dbReference type="SUPFAM" id="SSF55186">
    <property type="entry name" value="ThrRS/AlaRS common domain"/>
    <property type="match status" value="1"/>
</dbReference>
<dbReference type="AlphaFoldDB" id="A0A5E6YXE7"/>